<dbReference type="AlphaFoldDB" id="A0A212RJ35"/>
<protein>
    <submittedName>
        <fullName evidence="2">Transcriptional regulator, MarR family</fullName>
    </submittedName>
</protein>
<gene>
    <name evidence="2" type="ORF">SAMN07250955_10994</name>
</gene>
<dbReference type="PANTHER" id="PTHR33164:SF95">
    <property type="entry name" value="TRANSCRIPTIONAL REGULATOR"/>
    <property type="match status" value="1"/>
</dbReference>
<dbReference type="Pfam" id="PF01047">
    <property type="entry name" value="MarR"/>
    <property type="match status" value="1"/>
</dbReference>
<evidence type="ECO:0000313" key="3">
    <source>
        <dbReference type="Proteomes" id="UP000197065"/>
    </source>
</evidence>
<proteinExistence type="predicted"/>
<reference evidence="2 3" key="1">
    <citation type="submission" date="2017-06" db="EMBL/GenBank/DDBJ databases">
        <authorList>
            <person name="Kim H.J."/>
            <person name="Triplett B.A."/>
        </authorList>
    </citation>
    <scope>NUCLEOTIDE SEQUENCE [LARGE SCALE GENOMIC DNA]</scope>
    <source>
        <strain evidence="2 3">B29T1</strain>
    </source>
</reference>
<keyword evidence="3" id="KW-1185">Reference proteome</keyword>
<evidence type="ECO:0000259" key="1">
    <source>
        <dbReference type="PROSITE" id="PS50995"/>
    </source>
</evidence>
<dbReference type="SMART" id="SM00347">
    <property type="entry name" value="HTH_MARR"/>
    <property type="match status" value="1"/>
</dbReference>
<dbReference type="GO" id="GO:0006950">
    <property type="term" value="P:response to stress"/>
    <property type="evidence" value="ECO:0007669"/>
    <property type="project" value="TreeGrafter"/>
</dbReference>
<dbReference type="InterPro" id="IPR036390">
    <property type="entry name" value="WH_DNA-bd_sf"/>
</dbReference>
<dbReference type="EMBL" id="FYEH01000009">
    <property type="protein sequence ID" value="SNB72422.1"/>
    <property type="molecule type" value="Genomic_DNA"/>
</dbReference>
<dbReference type="InterPro" id="IPR000835">
    <property type="entry name" value="HTH_MarR-typ"/>
</dbReference>
<name>A0A212RJ35_9PROT</name>
<sequence>MTTTRREPSKAGAYVLDEQVGFLLRQVSQRHSTIFAALIGEELTATQWAVLSKLFEVGATSQNLLGRLTAMDAATVKGVVDRLMRRDLVATRPDLQDGRRLVVELTQVGTELVGRLLPRARAITEETLAPLNAAERSQLEALLKRLR</sequence>
<dbReference type="Gene3D" id="1.10.10.10">
    <property type="entry name" value="Winged helix-like DNA-binding domain superfamily/Winged helix DNA-binding domain"/>
    <property type="match status" value="1"/>
</dbReference>
<dbReference type="SUPFAM" id="SSF46785">
    <property type="entry name" value="Winged helix' DNA-binding domain"/>
    <property type="match status" value="1"/>
</dbReference>
<organism evidence="2 3">
    <name type="scientific">Arboricoccus pini</name>
    <dbReference type="NCBI Taxonomy" id="1963835"/>
    <lineage>
        <taxon>Bacteria</taxon>
        <taxon>Pseudomonadati</taxon>
        <taxon>Pseudomonadota</taxon>
        <taxon>Alphaproteobacteria</taxon>
        <taxon>Geminicoccales</taxon>
        <taxon>Geminicoccaceae</taxon>
        <taxon>Arboricoccus</taxon>
    </lineage>
</organism>
<dbReference type="PROSITE" id="PS50995">
    <property type="entry name" value="HTH_MARR_2"/>
    <property type="match status" value="1"/>
</dbReference>
<dbReference type="PANTHER" id="PTHR33164">
    <property type="entry name" value="TRANSCRIPTIONAL REGULATOR, MARR FAMILY"/>
    <property type="match status" value="1"/>
</dbReference>
<dbReference type="InterPro" id="IPR039422">
    <property type="entry name" value="MarR/SlyA-like"/>
</dbReference>
<dbReference type="InterPro" id="IPR036388">
    <property type="entry name" value="WH-like_DNA-bd_sf"/>
</dbReference>
<dbReference type="GO" id="GO:0003700">
    <property type="term" value="F:DNA-binding transcription factor activity"/>
    <property type="evidence" value="ECO:0007669"/>
    <property type="project" value="InterPro"/>
</dbReference>
<dbReference type="Proteomes" id="UP000197065">
    <property type="component" value="Unassembled WGS sequence"/>
</dbReference>
<feature type="domain" description="HTH marR-type" evidence="1">
    <location>
        <begin position="17"/>
        <end position="147"/>
    </location>
</feature>
<accession>A0A212RJ35</accession>
<evidence type="ECO:0000313" key="2">
    <source>
        <dbReference type="EMBL" id="SNB72422.1"/>
    </source>
</evidence>